<dbReference type="CDD" id="cd07064">
    <property type="entry name" value="AlkD_like_1"/>
    <property type="match status" value="1"/>
</dbReference>
<evidence type="ECO:0000313" key="2">
    <source>
        <dbReference type="Proteomes" id="UP000482800"/>
    </source>
</evidence>
<dbReference type="Proteomes" id="UP000482800">
    <property type="component" value="Unassembled WGS sequence"/>
</dbReference>
<dbReference type="SUPFAM" id="SSF48371">
    <property type="entry name" value="ARM repeat"/>
    <property type="match status" value="1"/>
</dbReference>
<dbReference type="InterPro" id="IPR014825">
    <property type="entry name" value="DNA_alkylation"/>
</dbReference>
<dbReference type="PANTHER" id="PTHR34070">
    <property type="entry name" value="ARMADILLO-TYPE FOLD"/>
    <property type="match status" value="1"/>
</dbReference>
<proteinExistence type="predicted"/>
<dbReference type="Pfam" id="PF08713">
    <property type="entry name" value="DNA_alkylation"/>
    <property type="match status" value="1"/>
</dbReference>
<evidence type="ECO:0008006" key="3">
    <source>
        <dbReference type="Google" id="ProtNLM"/>
    </source>
</evidence>
<reference evidence="1 2" key="1">
    <citation type="submission" date="2020-03" db="EMBL/GenBank/DDBJ databases">
        <title>Whole genome shotgun sequence of Phytohabitans houttuyneae NBRC 108639.</title>
        <authorList>
            <person name="Komaki H."/>
            <person name="Tamura T."/>
        </authorList>
    </citation>
    <scope>NUCLEOTIDE SEQUENCE [LARGE SCALE GENOMIC DNA]</scope>
    <source>
        <strain evidence="1 2">NBRC 108639</strain>
    </source>
</reference>
<protein>
    <recommendedName>
        <fullName evidence="3">DNA alkylation repair protein</fullName>
    </recommendedName>
</protein>
<reference evidence="1 2" key="2">
    <citation type="submission" date="2020-03" db="EMBL/GenBank/DDBJ databases">
        <authorList>
            <person name="Ichikawa N."/>
            <person name="Kimura A."/>
            <person name="Kitahashi Y."/>
            <person name="Uohara A."/>
        </authorList>
    </citation>
    <scope>NUCLEOTIDE SEQUENCE [LARGE SCALE GENOMIC DNA]</scope>
    <source>
        <strain evidence="1 2">NBRC 108639</strain>
    </source>
</reference>
<organism evidence="1 2">
    <name type="scientific">Phytohabitans houttuyneae</name>
    <dbReference type="NCBI Taxonomy" id="1076126"/>
    <lineage>
        <taxon>Bacteria</taxon>
        <taxon>Bacillati</taxon>
        <taxon>Actinomycetota</taxon>
        <taxon>Actinomycetes</taxon>
        <taxon>Micromonosporales</taxon>
        <taxon>Micromonosporaceae</taxon>
    </lineage>
</organism>
<accession>A0A6V8L012</accession>
<dbReference type="EMBL" id="BLPF01000005">
    <property type="protein sequence ID" value="GFJ86115.1"/>
    <property type="molecule type" value="Genomic_DNA"/>
</dbReference>
<comment type="caution">
    <text evidence="1">The sequence shown here is derived from an EMBL/GenBank/DDBJ whole genome shotgun (WGS) entry which is preliminary data.</text>
</comment>
<dbReference type="PANTHER" id="PTHR34070:SF1">
    <property type="entry name" value="DNA ALKYLATION REPAIR PROTEIN"/>
    <property type="match status" value="1"/>
</dbReference>
<dbReference type="InterPro" id="IPR016024">
    <property type="entry name" value="ARM-type_fold"/>
</dbReference>
<dbReference type="Gene3D" id="1.25.40.290">
    <property type="entry name" value="ARM repeat domains"/>
    <property type="match status" value="1"/>
</dbReference>
<gene>
    <name evidence="1" type="ORF">Phou_102950</name>
</gene>
<evidence type="ECO:0000313" key="1">
    <source>
        <dbReference type="EMBL" id="GFJ86115.1"/>
    </source>
</evidence>
<sequence length="234" mass="26509">MGPTVRHDRAMTPLATEVLGRLTRVYGAARDPERARAMAAYMRDLFPFLGVQSPAQRVLSREVLAGLPRPTEDDLRDVAEACWALPEREYQYFACGLLRRHARVCSAGFLETARFLVVTKPWWDTVDALAAHLVGTLVSEHPELASTMDEWAVDRDMWLVRTAILHQLRYKERTDTGRLFGYCTRQAGHTDFFVRKAIGWALREYAKTDPAAVRAFVSAHRLAPLSAREALKNL</sequence>
<name>A0A6V8L012_9ACTN</name>
<dbReference type="Gene3D" id="1.20.1660.10">
    <property type="entry name" value="Hypothetical protein (EF3068)"/>
    <property type="match status" value="1"/>
</dbReference>
<keyword evidence="2" id="KW-1185">Reference proteome</keyword>
<dbReference type="AlphaFoldDB" id="A0A6V8L012"/>